<dbReference type="GeneID" id="43585800"/>
<accession>A0A5M6C737</accession>
<dbReference type="KEGG" id="ksn:43585800"/>
<evidence type="ECO:0000313" key="2">
    <source>
        <dbReference type="EMBL" id="WWD19348.1"/>
    </source>
</evidence>
<organism evidence="2 3">
    <name type="scientific">Kwoniella shandongensis</name>
    <dbReference type="NCBI Taxonomy" id="1734106"/>
    <lineage>
        <taxon>Eukaryota</taxon>
        <taxon>Fungi</taxon>
        <taxon>Dikarya</taxon>
        <taxon>Basidiomycota</taxon>
        <taxon>Agaricomycotina</taxon>
        <taxon>Tremellomycetes</taxon>
        <taxon>Tremellales</taxon>
        <taxon>Cryptococcaceae</taxon>
        <taxon>Kwoniella</taxon>
    </lineage>
</organism>
<evidence type="ECO:0000256" key="1">
    <source>
        <dbReference type="SAM" id="MobiDB-lite"/>
    </source>
</evidence>
<feature type="region of interest" description="Disordered" evidence="1">
    <location>
        <begin position="123"/>
        <end position="148"/>
    </location>
</feature>
<sequence>MSSSSERMCIVTRQKHPSSFLINLRPTHFPSTPTSSSSLQLLPDRVASPLSRKKGKGMWVSCHRDVIQQLPADKGPHTGLLRQIPSLQVPANLVEIIHAQLVSRVIYELEHFAKSIGPATPRSKWLSREASTSSSEVRTAGQSGSSGSILVEKEADGGIKVGSAWTVVRRLMEEEVEVSKDDGESMVIKPQSHESGANIIAILDISNLALEKPDSSSETVEMKSDHTIPSIPLVSITSPSPTTTAHQIPLYTLATLLPASSHERIRKAITSILATERNHARRLRSLSRSPCNDDGETTPSTVITTPTSKAASLSTTTERVHTNLLALSSFPCSTITSTDDPDYGVGALPYFSRGELGVPLAIALWRLRCFHGQGWEAV</sequence>
<reference evidence="2" key="2">
    <citation type="submission" date="2024-01" db="EMBL/GenBank/DDBJ databases">
        <title>Comparative genomics of Cryptococcus and Kwoniella reveals pathogenesis evolution and contrasting modes of karyotype evolution via chromosome fusion or intercentromeric recombination.</title>
        <authorList>
            <person name="Coelho M.A."/>
            <person name="David-Palma M."/>
            <person name="Shea T."/>
            <person name="Bowers K."/>
            <person name="McGinley-Smith S."/>
            <person name="Mohammad A.W."/>
            <person name="Gnirke A."/>
            <person name="Yurkov A.M."/>
            <person name="Nowrousian M."/>
            <person name="Sun S."/>
            <person name="Cuomo C.A."/>
            <person name="Heitman J."/>
        </authorList>
    </citation>
    <scope>NUCLEOTIDE SEQUENCE</scope>
    <source>
        <strain evidence="2">CBS 12478</strain>
    </source>
</reference>
<name>A0A5M6C737_9TREE</name>
<evidence type="ECO:0000313" key="3">
    <source>
        <dbReference type="Proteomes" id="UP000322225"/>
    </source>
</evidence>
<dbReference type="Proteomes" id="UP000322225">
    <property type="component" value="Chromosome 6"/>
</dbReference>
<feature type="compositionally biased region" description="Polar residues" evidence="1">
    <location>
        <begin position="129"/>
        <end position="148"/>
    </location>
</feature>
<keyword evidence="3" id="KW-1185">Reference proteome</keyword>
<dbReference type="OrthoDB" id="2565089at2759"/>
<dbReference type="RefSeq" id="XP_031863856.1">
    <property type="nucleotide sequence ID" value="XM_032001693.1"/>
</dbReference>
<proteinExistence type="predicted"/>
<dbReference type="EMBL" id="CP144056">
    <property type="protein sequence ID" value="WWD19348.1"/>
    <property type="molecule type" value="Genomic_DNA"/>
</dbReference>
<gene>
    <name evidence="2" type="ORF">CI109_103807</name>
</gene>
<feature type="region of interest" description="Disordered" evidence="1">
    <location>
        <begin position="286"/>
        <end position="315"/>
    </location>
</feature>
<feature type="compositionally biased region" description="Low complexity" evidence="1">
    <location>
        <begin position="297"/>
        <end position="308"/>
    </location>
</feature>
<protein>
    <submittedName>
        <fullName evidence="2">Uncharacterized protein</fullName>
    </submittedName>
</protein>
<reference evidence="2" key="1">
    <citation type="submission" date="2017-08" db="EMBL/GenBank/DDBJ databases">
        <authorList>
            <person name="Cuomo C."/>
            <person name="Billmyre B."/>
            <person name="Heitman J."/>
        </authorList>
    </citation>
    <scope>NUCLEOTIDE SEQUENCE</scope>
    <source>
        <strain evidence="2">CBS 12478</strain>
    </source>
</reference>
<dbReference type="AlphaFoldDB" id="A0A5M6C737"/>